<comment type="caution">
    <text evidence="1">The sequence shown here is derived from an EMBL/GenBank/DDBJ whole genome shotgun (WGS) entry which is preliminary data.</text>
</comment>
<organism evidence="1 2">
    <name type="scientific">Botryotinia calthae</name>
    <dbReference type="NCBI Taxonomy" id="38488"/>
    <lineage>
        <taxon>Eukaryota</taxon>
        <taxon>Fungi</taxon>
        <taxon>Dikarya</taxon>
        <taxon>Ascomycota</taxon>
        <taxon>Pezizomycotina</taxon>
        <taxon>Leotiomycetes</taxon>
        <taxon>Helotiales</taxon>
        <taxon>Sclerotiniaceae</taxon>
        <taxon>Botryotinia</taxon>
    </lineage>
</organism>
<accession>A0A4Y8DG75</accession>
<evidence type="ECO:0000313" key="2">
    <source>
        <dbReference type="Proteomes" id="UP000297299"/>
    </source>
</evidence>
<proteinExistence type="predicted"/>
<name>A0A4Y8DG75_9HELO</name>
<sequence>MPDFIQLFRLIRSHNQYTSLLRGKPSITLKRTDNEIPGFLSNAFESKDVSQSRYLREGLNNENREH</sequence>
<dbReference type="Proteomes" id="UP000297299">
    <property type="component" value="Unassembled WGS sequence"/>
</dbReference>
<dbReference type="AlphaFoldDB" id="A0A4Y8DG75"/>
<evidence type="ECO:0000313" key="1">
    <source>
        <dbReference type="EMBL" id="TEY82446.1"/>
    </source>
</evidence>
<gene>
    <name evidence="1" type="ORF">BOTCAL_0029g00350</name>
</gene>
<reference evidence="1 2" key="1">
    <citation type="submission" date="2017-11" db="EMBL/GenBank/DDBJ databases">
        <title>Comparative genomics of Botrytis spp.</title>
        <authorList>
            <person name="Valero-Jimenez C.A."/>
            <person name="Tapia P."/>
            <person name="Veloso J."/>
            <person name="Silva-Moreno E."/>
            <person name="Staats M."/>
            <person name="Valdes J.H."/>
            <person name="Van Kan J.A.L."/>
        </authorList>
    </citation>
    <scope>NUCLEOTIDE SEQUENCE [LARGE SCALE GENOMIC DNA]</scope>
    <source>
        <strain evidence="1 2">MUCL2830</strain>
    </source>
</reference>
<protein>
    <submittedName>
        <fullName evidence="1">Uncharacterized protein</fullName>
    </submittedName>
</protein>
<keyword evidence="2" id="KW-1185">Reference proteome</keyword>
<dbReference type="EMBL" id="PHWZ01000029">
    <property type="protein sequence ID" value="TEY82446.1"/>
    <property type="molecule type" value="Genomic_DNA"/>
</dbReference>